<dbReference type="AlphaFoldDB" id="A0A0E9P6C4"/>
<proteinExistence type="predicted"/>
<protein>
    <submittedName>
        <fullName evidence="1">Uncharacterized protein</fullName>
    </submittedName>
</protein>
<accession>A0A0E9P6C4</accession>
<evidence type="ECO:0000313" key="1">
    <source>
        <dbReference type="EMBL" id="JAG99452.1"/>
    </source>
</evidence>
<reference evidence="1" key="2">
    <citation type="journal article" date="2015" name="Fish Shellfish Immunol.">
        <title>Early steps in the European eel (Anguilla anguilla)-Vibrio vulnificus interaction in the gills: Role of the RtxA13 toxin.</title>
        <authorList>
            <person name="Callol A."/>
            <person name="Pajuelo D."/>
            <person name="Ebbesson L."/>
            <person name="Teles M."/>
            <person name="MacKenzie S."/>
            <person name="Amaro C."/>
        </authorList>
    </citation>
    <scope>NUCLEOTIDE SEQUENCE</scope>
</reference>
<sequence length="43" mass="5077">MFITHCVYHPICNSSPYSEHITPPIPHTISDHFTQVQQRCHSW</sequence>
<dbReference type="EMBL" id="GBXM01109124">
    <property type="protein sequence ID" value="JAG99452.1"/>
    <property type="molecule type" value="Transcribed_RNA"/>
</dbReference>
<name>A0A0E9P6C4_ANGAN</name>
<organism evidence="1">
    <name type="scientific">Anguilla anguilla</name>
    <name type="common">European freshwater eel</name>
    <name type="synonym">Muraena anguilla</name>
    <dbReference type="NCBI Taxonomy" id="7936"/>
    <lineage>
        <taxon>Eukaryota</taxon>
        <taxon>Metazoa</taxon>
        <taxon>Chordata</taxon>
        <taxon>Craniata</taxon>
        <taxon>Vertebrata</taxon>
        <taxon>Euteleostomi</taxon>
        <taxon>Actinopterygii</taxon>
        <taxon>Neopterygii</taxon>
        <taxon>Teleostei</taxon>
        <taxon>Anguilliformes</taxon>
        <taxon>Anguillidae</taxon>
        <taxon>Anguilla</taxon>
    </lineage>
</organism>
<reference evidence="1" key="1">
    <citation type="submission" date="2014-11" db="EMBL/GenBank/DDBJ databases">
        <authorList>
            <person name="Amaro Gonzalez C."/>
        </authorList>
    </citation>
    <scope>NUCLEOTIDE SEQUENCE</scope>
</reference>